<gene>
    <name evidence="1" type="ORF">KI387_036831</name>
</gene>
<proteinExistence type="predicted"/>
<dbReference type="EMBL" id="JAHRHJ020000007">
    <property type="protein sequence ID" value="KAH9308920.1"/>
    <property type="molecule type" value="Genomic_DNA"/>
</dbReference>
<accession>A0AA38FRC5</accession>
<comment type="caution">
    <text evidence="1">The sequence shown here is derived from an EMBL/GenBank/DDBJ whole genome shotgun (WGS) entry which is preliminary data.</text>
</comment>
<protein>
    <submittedName>
        <fullName evidence="1">Uncharacterized protein</fullName>
    </submittedName>
</protein>
<dbReference type="Proteomes" id="UP000824469">
    <property type="component" value="Unassembled WGS sequence"/>
</dbReference>
<sequence>VMVTLVAIGANDCGMGRTTFCNGVGVTDTGGGNVATSMYETLGADEVVFGVVVEGTMDVMGATDITDTAVMAGIEPNYETNGGK</sequence>
<name>A0AA38FRC5_TAXCH</name>
<reference evidence="1 2" key="1">
    <citation type="journal article" date="2021" name="Nat. Plants">
        <title>The Taxus genome provides insights into paclitaxel biosynthesis.</title>
        <authorList>
            <person name="Xiong X."/>
            <person name="Gou J."/>
            <person name="Liao Q."/>
            <person name="Li Y."/>
            <person name="Zhou Q."/>
            <person name="Bi G."/>
            <person name="Li C."/>
            <person name="Du R."/>
            <person name="Wang X."/>
            <person name="Sun T."/>
            <person name="Guo L."/>
            <person name="Liang H."/>
            <person name="Lu P."/>
            <person name="Wu Y."/>
            <person name="Zhang Z."/>
            <person name="Ro D.K."/>
            <person name="Shang Y."/>
            <person name="Huang S."/>
            <person name="Yan J."/>
        </authorList>
    </citation>
    <scope>NUCLEOTIDE SEQUENCE [LARGE SCALE GENOMIC DNA]</scope>
    <source>
        <strain evidence="1">Ta-2019</strain>
    </source>
</reference>
<evidence type="ECO:0000313" key="2">
    <source>
        <dbReference type="Proteomes" id="UP000824469"/>
    </source>
</evidence>
<keyword evidence="2" id="KW-1185">Reference proteome</keyword>
<dbReference type="AlphaFoldDB" id="A0AA38FRC5"/>
<organism evidence="1 2">
    <name type="scientific">Taxus chinensis</name>
    <name type="common">Chinese yew</name>
    <name type="synonym">Taxus wallichiana var. chinensis</name>
    <dbReference type="NCBI Taxonomy" id="29808"/>
    <lineage>
        <taxon>Eukaryota</taxon>
        <taxon>Viridiplantae</taxon>
        <taxon>Streptophyta</taxon>
        <taxon>Embryophyta</taxon>
        <taxon>Tracheophyta</taxon>
        <taxon>Spermatophyta</taxon>
        <taxon>Pinopsida</taxon>
        <taxon>Pinidae</taxon>
        <taxon>Conifers II</taxon>
        <taxon>Cupressales</taxon>
        <taxon>Taxaceae</taxon>
        <taxon>Taxus</taxon>
    </lineage>
</organism>
<feature type="non-terminal residue" evidence="1">
    <location>
        <position position="1"/>
    </location>
</feature>
<evidence type="ECO:0000313" key="1">
    <source>
        <dbReference type="EMBL" id="KAH9308920.1"/>
    </source>
</evidence>
<feature type="non-terminal residue" evidence="1">
    <location>
        <position position="84"/>
    </location>
</feature>